<dbReference type="AlphaFoldDB" id="A0A7M7KT42"/>
<protein>
    <recommendedName>
        <fullName evidence="15">Histone-lysine N-methyltransferase Suv4-20</fullName>
        <ecNumber evidence="3">2.1.1.362</ecNumber>
    </recommendedName>
</protein>
<dbReference type="InterPro" id="IPR001214">
    <property type="entry name" value="SET_dom"/>
</dbReference>
<evidence type="ECO:0000256" key="1">
    <source>
        <dbReference type="ARBA" id="ARBA00004123"/>
    </source>
</evidence>
<dbReference type="GO" id="GO:0005634">
    <property type="term" value="C:nucleus"/>
    <property type="evidence" value="ECO:0007669"/>
    <property type="project" value="UniProtKB-SubCell"/>
</dbReference>
<evidence type="ECO:0000259" key="17">
    <source>
        <dbReference type="PROSITE" id="PS50280"/>
    </source>
</evidence>
<keyword evidence="10" id="KW-0805">Transcription regulation</keyword>
<keyword evidence="6" id="KW-0489">Methyltransferase</keyword>
<dbReference type="InterPro" id="IPR025790">
    <property type="entry name" value="Suv4-20_animal"/>
</dbReference>
<evidence type="ECO:0000256" key="14">
    <source>
        <dbReference type="ARBA" id="ARBA00052814"/>
    </source>
</evidence>
<dbReference type="FunFam" id="1.10.10.1700:FF:000001">
    <property type="entry name" value="Histone-lysine N-methyltransferase"/>
    <property type="match status" value="1"/>
</dbReference>
<dbReference type="GO" id="GO:0140941">
    <property type="term" value="F:histone H4K20me methyltransferase activity"/>
    <property type="evidence" value="ECO:0007669"/>
    <property type="project" value="UniProtKB-EC"/>
</dbReference>
<dbReference type="RefSeq" id="XP_022668444.1">
    <property type="nucleotide sequence ID" value="XM_022812709.1"/>
</dbReference>
<keyword evidence="8" id="KW-0949">S-adenosyl-L-methionine</keyword>
<evidence type="ECO:0000256" key="12">
    <source>
        <dbReference type="ARBA" id="ARBA00023242"/>
    </source>
</evidence>
<evidence type="ECO:0000256" key="13">
    <source>
        <dbReference type="ARBA" id="ARBA00051837"/>
    </source>
</evidence>
<evidence type="ECO:0000256" key="11">
    <source>
        <dbReference type="ARBA" id="ARBA00023163"/>
    </source>
</evidence>
<keyword evidence="4" id="KW-0158">Chromosome</keyword>
<dbReference type="GO" id="GO:0005694">
    <property type="term" value="C:chromosome"/>
    <property type="evidence" value="ECO:0007669"/>
    <property type="project" value="UniProtKB-SubCell"/>
</dbReference>
<sequence>MGSETAAGRGAGGAPNKLQLSMTARELAENDDLATSLVLDSWLGFQTHKMNLRFRPTRANQRGQLRTIVENFRNDLNYELAFEKLLKGGWLPPAYVSKARREALRVHIYRYLRLFDKESGFEILPCDRYSMEGHMGARLCATRRWQKNDKIPNLVGCIAELSALEERQMLVAGRNDFSVMYSTRKNCAQLWLGPAAFINHDCRANCRFVSTGRDSACVKVLRDIEAGEEITCFYGEDFFGDANSLCECHTCERRAAGAFRLTEDSDTTDAPGALGIGNSKAGGCVTMNGVMSMLPTARKYSFRETDNRLKRILSVNGHADVRSPGIVSFVEQQQIVQQQQQQLAVADQPVSLSGVLHAATVANNSNSSSENNCNGNTHSSATSGVQIVAGFRKPSARRTSSSHSSTSVAVTPMTAASAASYEVKNASSTTSLKKGDKSQQGINATAVTATCVTDNRSVSAVTKTSSHKIVDNSNSRITLSSVMLPSSTSQRLTSSLDVVNCASQLTQNCRQKQQQLQQHQLKTEESNSQQQQQRQQQEQKSHQQQLPQSHPSSPQQQQQQQRQQQPLQRTQNQIQTHITRSARIKSQTTTTTTTTSTASGKSTLKGNHGSHNHTNNSNTENHEHGGVRLRKSAAGLGMGLARGSATAASGGLMPISGSREATQAAAAAAAVSGGRGVDAGSSVNSVAGHNHTNQVVTDSGEKPKPRTRPGQLQVHKVSSQSGPDGEPPEQFIGHRRRQLGGQQQPQQQQQQVDSAANSLHRPSSRDHSPLKLTIKMDANHLYQVYPSSEKVRPNIRQVGGAVGVGHTHRQTAAAPTVAAGAAGGVTGKNATGRKVGSDRSPLTRARRAFSSGNLSQAKRIRLIVGTYSINIDLTKRERDR</sequence>
<evidence type="ECO:0000256" key="6">
    <source>
        <dbReference type="ARBA" id="ARBA00022603"/>
    </source>
</evidence>
<dbReference type="FunFam" id="2.170.270.10:FF:000006">
    <property type="entry name" value="Histone-lysine N-methyltransferase"/>
    <property type="match status" value="1"/>
</dbReference>
<evidence type="ECO:0000313" key="19">
    <source>
        <dbReference type="Proteomes" id="UP000594260"/>
    </source>
</evidence>
<dbReference type="InterPro" id="IPR039977">
    <property type="entry name" value="Suv4-20/Set9"/>
</dbReference>
<feature type="compositionally biased region" description="Low complexity" evidence="16">
    <location>
        <begin position="674"/>
        <end position="683"/>
    </location>
</feature>
<dbReference type="GeneID" id="111253391"/>
<dbReference type="SMART" id="SM00317">
    <property type="entry name" value="SET"/>
    <property type="match status" value="1"/>
</dbReference>
<keyword evidence="12" id="KW-0539">Nucleus</keyword>
<dbReference type="KEGG" id="vde:111253391"/>
<dbReference type="Gene3D" id="1.10.10.1700">
    <property type="entry name" value="Histone-lysine N-methyltransferase"/>
    <property type="match status" value="1"/>
</dbReference>
<dbReference type="PANTHER" id="PTHR12977:SF4">
    <property type="entry name" value="HISTONE-LYSINE N-METHYLTRANSFERASE KMT5B"/>
    <property type="match status" value="1"/>
</dbReference>
<keyword evidence="19" id="KW-1185">Reference proteome</keyword>
<comment type="subcellular location">
    <subcellularLocation>
        <location evidence="2">Chromosome</location>
    </subcellularLocation>
    <subcellularLocation>
        <location evidence="1">Nucleus</location>
    </subcellularLocation>
</comment>
<dbReference type="GO" id="GO:0032259">
    <property type="term" value="P:methylation"/>
    <property type="evidence" value="ECO:0007669"/>
    <property type="project" value="UniProtKB-KW"/>
</dbReference>
<dbReference type="CDD" id="cd19186">
    <property type="entry name" value="SET_Suv4-20"/>
    <property type="match status" value="1"/>
</dbReference>
<dbReference type="Pfam" id="PF00856">
    <property type="entry name" value="SET"/>
    <property type="match status" value="1"/>
</dbReference>
<evidence type="ECO:0000256" key="5">
    <source>
        <dbReference type="ARBA" id="ARBA00022491"/>
    </source>
</evidence>
<proteinExistence type="predicted"/>
<dbReference type="Gene3D" id="2.170.270.10">
    <property type="entry name" value="SET domain"/>
    <property type="match status" value="1"/>
</dbReference>
<comment type="catalytic activity">
    <reaction evidence="14">
        <text>N(6),N(6)-dimethyl-L-lysyl(20)-[histone H4] + S-adenosyl-L-methionine = N(6),N(6),N(6)-trimethyl-L-lysyl(20)-[histone H4] + S-adenosyl-L-homocysteine + H(+)</text>
        <dbReference type="Rhea" id="RHEA:61992"/>
        <dbReference type="Rhea" id="RHEA-COMP:15556"/>
        <dbReference type="Rhea" id="RHEA-COMP:15998"/>
        <dbReference type="ChEBI" id="CHEBI:15378"/>
        <dbReference type="ChEBI" id="CHEBI:57856"/>
        <dbReference type="ChEBI" id="CHEBI:59789"/>
        <dbReference type="ChEBI" id="CHEBI:61961"/>
        <dbReference type="ChEBI" id="CHEBI:61976"/>
    </reaction>
</comment>
<dbReference type="InParanoid" id="A0A7M7KT42"/>
<evidence type="ECO:0000256" key="8">
    <source>
        <dbReference type="ARBA" id="ARBA00022691"/>
    </source>
</evidence>
<feature type="compositionally biased region" description="Low complexity" evidence="16">
    <location>
        <begin position="586"/>
        <end position="619"/>
    </location>
</feature>
<evidence type="ECO:0000256" key="9">
    <source>
        <dbReference type="ARBA" id="ARBA00022853"/>
    </source>
</evidence>
<evidence type="ECO:0000256" key="15">
    <source>
        <dbReference type="ARBA" id="ARBA00071597"/>
    </source>
</evidence>
<dbReference type="OrthoDB" id="6627536at2759"/>
<name>A0A7M7KT42_VARDE</name>
<comment type="catalytic activity">
    <reaction evidence="13">
        <text>N(6)-methyl-L-lysyl(20)-[histone H4] + S-adenosyl-L-methionine = N(6),N(6)-dimethyl-L-lysyl(20)-[histone H4] + S-adenosyl-L-homocysteine + H(+)</text>
        <dbReference type="Rhea" id="RHEA:60348"/>
        <dbReference type="Rhea" id="RHEA-COMP:15555"/>
        <dbReference type="Rhea" id="RHEA-COMP:15556"/>
        <dbReference type="ChEBI" id="CHEBI:15378"/>
        <dbReference type="ChEBI" id="CHEBI:57856"/>
        <dbReference type="ChEBI" id="CHEBI:59789"/>
        <dbReference type="ChEBI" id="CHEBI:61929"/>
        <dbReference type="ChEBI" id="CHEBI:61976"/>
        <dbReference type="EC" id="2.1.1.362"/>
    </reaction>
</comment>
<feature type="region of interest" description="Disordered" evidence="16">
    <location>
        <begin position="518"/>
        <end position="625"/>
    </location>
</feature>
<feature type="domain" description="SET" evidence="17">
    <location>
        <begin position="119"/>
        <end position="235"/>
    </location>
</feature>
<dbReference type="EnsemblMetazoa" id="XM_022812709">
    <property type="protein sequence ID" value="XP_022668444"/>
    <property type="gene ID" value="LOC111253391"/>
</dbReference>
<feature type="compositionally biased region" description="Low complexity" evidence="16">
    <location>
        <begin position="518"/>
        <end position="573"/>
    </location>
</feature>
<evidence type="ECO:0000256" key="4">
    <source>
        <dbReference type="ARBA" id="ARBA00022454"/>
    </source>
</evidence>
<evidence type="ECO:0000256" key="10">
    <source>
        <dbReference type="ARBA" id="ARBA00023015"/>
    </source>
</evidence>
<dbReference type="InterPro" id="IPR044426">
    <property type="entry name" value="Suv4-20_SET"/>
</dbReference>
<evidence type="ECO:0000256" key="2">
    <source>
        <dbReference type="ARBA" id="ARBA00004286"/>
    </source>
</evidence>
<evidence type="ECO:0000313" key="18">
    <source>
        <dbReference type="EnsemblMetazoa" id="XP_022668444"/>
    </source>
</evidence>
<dbReference type="EC" id="2.1.1.362" evidence="3"/>
<dbReference type="Proteomes" id="UP000594260">
    <property type="component" value="Unplaced"/>
</dbReference>
<feature type="region of interest" description="Disordered" evidence="16">
    <location>
        <begin position="674"/>
        <end position="770"/>
    </location>
</feature>
<organism evidence="18 19">
    <name type="scientific">Varroa destructor</name>
    <name type="common">Honeybee mite</name>
    <dbReference type="NCBI Taxonomy" id="109461"/>
    <lineage>
        <taxon>Eukaryota</taxon>
        <taxon>Metazoa</taxon>
        <taxon>Ecdysozoa</taxon>
        <taxon>Arthropoda</taxon>
        <taxon>Chelicerata</taxon>
        <taxon>Arachnida</taxon>
        <taxon>Acari</taxon>
        <taxon>Parasitiformes</taxon>
        <taxon>Mesostigmata</taxon>
        <taxon>Gamasina</taxon>
        <taxon>Dermanyssoidea</taxon>
        <taxon>Varroidae</taxon>
        <taxon>Varroa</taxon>
    </lineage>
</organism>
<keyword evidence="7" id="KW-0808">Transferase</keyword>
<evidence type="ECO:0000256" key="3">
    <source>
        <dbReference type="ARBA" id="ARBA00012188"/>
    </source>
</evidence>
<dbReference type="PROSITE" id="PS51570">
    <property type="entry name" value="SAM_MT43_SUVAR420_2"/>
    <property type="match status" value="1"/>
</dbReference>
<keyword evidence="11" id="KW-0804">Transcription</keyword>
<feature type="compositionally biased region" description="Polar residues" evidence="16">
    <location>
        <begin position="752"/>
        <end position="761"/>
    </location>
</feature>
<dbReference type="InterPro" id="IPR041938">
    <property type="entry name" value="Hist-Lys_N-MTase_N"/>
</dbReference>
<accession>A0A7M7KT42</accession>
<dbReference type="PANTHER" id="PTHR12977">
    <property type="entry name" value="SUPPRESSOR OF VARIEGATION 4-20-RELATED"/>
    <property type="match status" value="1"/>
</dbReference>
<keyword evidence="9" id="KW-0156">Chromatin regulator</keyword>
<evidence type="ECO:0000256" key="7">
    <source>
        <dbReference type="ARBA" id="ARBA00022679"/>
    </source>
</evidence>
<dbReference type="PROSITE" id="PS50280">
    <property type="entry name" value="SET"/>
    <property type="match status" value="1"/>
</dbReference>
<reference evidence="18" key="1">
    <citation type="submission" date="2021-01" db="UniProtKB">
        <authorList>
            <consortium name="EnsemblMetazoa"/>
        </authorList>
    </citation>
    <scope>IDENTIFICATION</scope>
</reference>
<feature type="compositionally biased region" description="Low complexity" evidence="16">
    <location>
        <begin position="742"/>
        <end position="751"/>
    </location>
</feature>
<feature type="compositionally biased region" description="Polar residues" evidence="16">
    <location>
        <begin position="684"/>
        <end position="697"/>
    </location>
</feature>
<dbReference type="SUPFAM" id="SSF82199">
    <property type="entry name" value="SET domain"/>
    <property type="match status" value="1"/>
</dbReference>
<evidence type="ECO:0000256" key="16">
    <source>
        <dbReference type="SAM" id="MobiDB-lite"/>
    </source>
</evidence>
<dbReference type="InterPro" id="IPR046341">
    <property type="entry name" value="SET_dom_sf"/>
</dbReference>
<keyword evidence="5" id="KW-0678">Repressor</keyword>